<sequence length="131" mass="14593">MQFDMIKKRKDPSTSDGSHWDGLVILIELDLRNCSLINDRCLQALINLTSLSKNVTGAAFSNMKKLAHLDIDRCENVSDDGIASITSLPLYSEDKGIPLTDTTISLLFSLLSWRRNCLQKGSNPSFLYGNK</sequence>
<keyword evidence="2" id="KW-1185">Reference proteome</keyword>
<accession>A0AAW2Z450</accession>
<organism evidence="1 2">
    <name type="scientific">Acrasis kona</name>
    <dbReference type="NCBI Taxonomy" id="1008807"/>
    <lineage>
        <taxon>Eukaryota</taxon>
        <taxon>Discoba</taxon>
        <taxon>Heterolobosea</taxon>
        <taxon>Tetramitia</taxon>
        <taxon>Eutetramitia</taxon>
        <taxon>Acrasidae</taxon>
        <taxon>Acrasis</taxon>
    </lineage>
</organism>
<dbReference type="Gene3D" id="3.80.10.10">
    <property type="entry name" value="Ribonuclease Inhibitor"/>
    <property type="match status" value="1"/>
</dbReference>
<evidence type="ECO:0000313" key="2">
    <source>
        <dbReference type="Proteomes" id="UP001431209"/>
    </source>
</evidence>
<comment type="caution">
    <text evidence="1">The sequence shown here is derived from an EMBL/GenBank/DDBJ whole genome shotgun (WGS) entry which is preliminary data.</text>
</comment>
<dbReference type="InterPro" id="IPR032675">
    <property type="entry name" value="LRR_dom_sf"/>
</dbReference>
<proteinExistence type="predicted"/>
<dbReference type="AlphaFoldDB" id="A0AAW2Z450"/>
<evidence type="ECO:0000313" key="1">
    <source>
        <dbReference type="EMBL" id="KAL0484235.1"/>
    </source>
</evidence>
<dbReference type="SUPFAM" id="SSF52047">
    <property type="entry name" value="RNI-like"/>
    <property type="match status" value="1"/>
</dbReference>
<dbReference type="SMART" id="SM00367">
    <property type="entry name" value="LRR_CC"/>
    <property type="match status" value="2"/>
</dbReference>
<gene>
    <name evidence="1" type="ORF">AKO1_004861</name>
</gene>
<name>A0AAW2Z450_9EUKA</name>
<dbReference type="Proteomes" id="UP001431209">
    <property type="component" value="Unassembled WGS sequence"/>
</dbReference>
<protein>
    <submittedName>
        <fullName evidence="1">Uncharacterized protein</fullName>
    </submittedName>
</protein>
<dbReference type="InterPro" id="IPR006553">
    <property type="entry name" value="Leu-rich_rpt_Cys-con_subtyp"/>
</dbReference>
<reference evidence="1 2" key="1">
    <citation type="submission" date="2024-03" db="EMBL/GenBank/DDBJ databases">
        <title>The Acrasis kona genome and developmental transcriptomes reveal deep origins of eukaryotic multicellular pathways.</title>
        <authorList>
            <person name="Sheikh S."/>
            <person name="Fu C.-J."/>
            <person name="Brown M.W."/>
            <person name="Baldauf S.L."/>
        </authorList>
    </citation>
    <scope>NUCLEOTIDE SEQUENCE [LARGE SCALE GENOMIC DNA]</scope>
    <source>
        <strain evidence="1 2">ATCC MYA-3509</strain>
    </source>
</reference>
<dbReference type="EMBL" id="JAOPGA020001029">
    <property type="protein sequence ID" value="KAL0484235.1"/>
    <property type="molecule type" value="Genomic_DNA"/>
</dbReference>